<dbReference type="InterPro" id="IPR000923">
    <property type="entry name" value="BlueCu_1"/>
</dbReference>
<dbReference type="GO" id="GO:0005507">
    <property type="term" value="F:copper ion binding"/>
    <property type="evidence" value="ECO:0007669"/>
    <property type="project" value="InterPro"/>
</dbReference>
<evidence type="ECO:0000313" key="5">
    <source>
        <dbReference type="EMBL" id="SDG07224.1"/>
    </source>
</evidence>
<gene>
    <name evidence="5" type="ORF">SAMN05660662_0198</name>
</gene>
<dbReference type="STRING" id="1550231.SAMN05660662_0198"/>
<evidence type="ECO:0000256" key="1">
    <source>
        <dbReference type="ARBA" id="ARBA00022723"/>
    </source>
</evidence>
<dbReference type="InterPro" id="IPR008972">
    <property type="entry name" value="Cupredoxin"/>
</dbReference>
<dbReference type="RefSeq" id="WP_091771230.1">
    <property type="nucleotide sequence ID" value="NZ_FNBT01000011.1"/>
</dbReference>
<evidence type="ECO:0000256" key="3">
    <source>
        <dbReference type="SAM" id="MobiDB-lite"/>
    </source>
</evidence>
<name>A0A1G7R969_9ACTN</name>
<evidence type="ECO:0000259" key="4">
    <source>
        <dbReference type="Pfam" id="PF00127"/>
    </source>
</evidence>
<reference evidence="6" key="1">
    <citation type="submission" date="2016-10" db="EMBL/GenBank/DDBJ databases">
        <authorList>
            <person name="Varghese N."/>
            <person name="Submissions S."/>
        </authorList>
    </citation>
    <scope>NUCLEOTIDE SEQUENCE [LARGE SCALE GENOMIC DNA]</scope>
    <source>
        <strain evidence="6">DSM 44268</strain>
    </source>
</reference>
<dbReference type="AlphaFoldDB" id="A0A1G7R969"/>
<dbReference type="GO" id="GO:0009055">
    <property type="term" value="F:electron transfer activity"/>
    <property type="evidence" value="ECO:0007669"/>
    <property type="project" value="InterPro"/>
</dbReference>
<evidence type="ECO:0000313" key="6">
    <source>
        <dbReference type="Proteomes" id="UP000199406"/>
    </source>
</evidence>
<dbReference type="EMBL" id="FNBT01000011">
    <property type="protein sequence ID" value="SDG07224.1"/>
    <property type="molecule type" value="Genomic_DNA"/>
</dbReference>
<feature type="region of interest" description="Disordered" evidence="3">
    <location>
        <begin position="31"/>
        <end position="50"/>
    </location>
</feature>
<dbReference type="PROSITE" id="PS51318">
    <property type="entry name" value="TAT"/>
    <property type="match status" value="1"/>
</dbReference>
<keyword evidence="1" id="KW-0479">Metal-binding</keyword>
<keyword evidence="6" id="KW-1185">Reference proteome</keyword>
<sequence>MGSTSSPGIPRRAVLIGGLAGLGTLALAACGGDSKAPESSDDAPQGDVTVQPDGAQEITVVVRDDYVFYPSAFTVTTGLVRITVTSEAEQMVHNLVFTPGAGPVEIDEGISILPAGTTDTFEFTVERPGDYGFECSFHAALGQIGTMTVTAV</sequence>
<dbReference type="Gene3D" id="2.60.40.420">
    <property type="entry name" value="Cupredoxins - blue copper proteins"/>
    <property type="match status" value="1"/>
</dbReference>
<dbReference type="Pfam" id="PF00127">
    <property type="entry name" value="Copper-bind"/>
    <property type="match status" value="1"/>
</dbReference>
<organism evidence="5 6">
    <name type="scientific">Blastococcus aurantiacus</name>
    <dbReference type="NCBI Taxonomy" id="1550231"/>
    <lineage>
        <taxon>Bacteria</taxon>
        <taxon>Bacillati</taxon>
        <taxon>Actinomycetota</taxon>
        <taxon>Actinomycetes</taxon>
        <taxon>Geodermatophilales</taxon>
        <taxon>Geodermatophilaceae</taxon>
        <taxon>Blastococcus</taxon>
    </lineage>
</organism>
<dbReference type="InterPro" id="IPR006311">
    <property type="entry name" value="TAT_signal"/>
</dbReference>
<evidence type="ECO:0000256" key="2">
    <source>
        <dbReference type="ARBA" id="ARBA00023008"/>
    </source>
</evidence>
<dbReference type="SUPFAM" id="SSF49503">
    <property type="entry name" value="Cupredoxins"/>
    <property type="match status" value="1"/>
</dbReference>
<dbReference type="Proteomes" id="UP000199406">
    <property type="component" value="Unassembled WGS sequence"/>
</dbReference>
<feature type="domain" description="Blue (type 1) copper" evidence="4">
    <location>
        <begin position="63"/>
        <end position="149"/>
    </location>
</feature>
<dbReference type="OrthoDB" id="5189991at2"/>
<proteinExistence type="predicted"/>
<accession>A0A1G7R969</accession>
<protein>
    <submittedName>
        <fullName evidence="5">Plastocyanin</fullName>
    </submittedName>
</protein>
<keyword evidence="2" id="KW-0186">Copper</keyword>